<evidence type="ECO:0000313" key="1">
    <source>
        <dbReference type="EMBL" id="KAG9247205.1"/>
    </source>
</evidence>
<comment type="caution">
    <text evidence="1">The sequence shown here is derived from an EMBL/GenBank/DDBJ whole genome shotgun (WGS) entry which is preliminary data.</text>
</comment>
<dbReference type="OrthoDB" id="3486108at2759"/>
<dbReference type="Proteomes" id="UP000887226">
    <property type="component" value="Unassembled WGS sequence"/>
</dbReference>
<feature type="non-terminal residue" evidence="1">
    <location>
        <position position="148"/>
    </location>
</feature>
<dbReference type="EMBL" id="MU253779">
    <property type="protein sequence ID" value="KAG9247205.1"/>
    <property type="molecule type" value="Genomic_DNA"/>
</dbReference>
<proteinExistence type="predicted"/>
<dbReference type="AlphaFoldDB" id="A0A9P7Z941"/>
<reference evidence="1" key="1">
    <citation type="journal article" date="2021" name="IMA Fungus">
        <title>Genomic characterization of three marine fungi, including Emericellopsis atlantica sp. nov. with signatures of a generalist lifestyle and marine biomass degradation.</title>
        <authorList>
            <person name="Hagestad O.C."/>
            <person name="Hou L."/>
            <person name="Andersen J.H."/>
            <person name="Hansen E.H."/>
            <person name="Altermark B."/>
            <person name="Li C."/>
            <person name="Kuhnert E."/>
            <person name="Cox R.J."/>
            <person name="Crous P.W."/>
            <person name="Spatafora J.W."/>
            <person name="Lail K."/>
            <person name="Amirebrahimi M."/>
            <person name="Lipzen A."/>
            <person name="Pangilinan J."/>
            <person name="Andreopoulos W."/>
            <person name="Hayes R.D."/>
            <person name="Ng V."/>
            <person name="Grigoriev I.V."/>
            <person name="Jackson S.A."/>
            <person name="Sutton T.D.S."/>
            <person name="Dobson A.D.W."/>
            <person name="Rama T."/>
        </authorList>
    </citation>
    <scope>NUCLEOTIDE SEQUENCE</scope>
    <source>
        <strain evidence="1">TRa3180A</strain>
    </source>
</reference>
<protein>
    <submittedName>
        <fullName evidence="1">Uncharacterized protein</fullName>
    </submittedName>
</protein>
<evidence type="ECO:0000313" key="2">
    <source>
        <dbReference type="Proteomes" id="UP000887226"/>
    </source>
</evidence>
<sequence>LCLQCKGQRYGFTNYFHNPKIFPEAPHHLLHLVEQSYFLRDRLKSLLVSYAMRDLEVEYLQSIESEVQAWAHGVAVFSNHVLCSATLFELRMRPLVELKRWTEEMRKQLLEHVRGQKRLEMPKGRLQVLLGEFRRAWELVWVGYLEDQ</sequence>
<feature type="non-terminal residue" evidence="1">
    <location>
        <position position="1"/>
    </location>
</feature>
<name>A0A9P7Z941_9HELO</name>
<organism evidence="1 2">
    <name type="scientific">Calycina marina</name>
    <dbReference type="NCBI Taxonomy" id="1763456"/>
    <lineage>
        <taxon>Eukaryota</taxon>
        <taxon>Fungi</taxon>
        <taxon>Dikarya</taxon>
        <taxon>Ascomycota</taxon>
        <taxon>Pezizomycotina</taxon>
        <taxon>Leotiomycetes</taxon>
        <taxon>Helotiales</taxon>
        <taxon>Pezizellaceae</taxon>
        <taxon>Calycina</taxon>
    </lineage>
</organism>
<gene>
    <name evidence="1" type="ORF">BJ878DRAFT_398564</name>
</gene>
<keyword evidence="2" id="KW-1185">Reference proteome</keyword>
<accession>A0A9P7Z941</accession>